<organism evidence="1 2">
    <name type="scientific">Rhizopus oryzae</name>
    <name type="common">Mucormycosis agent</name>
    <name type="synonym">Rhizopus arrhizus var. delemar</name>
    <dbReference type="NCBI Taxonomy" id="64495"/>
    <lineage>
        <taxon>Eukaryota</taxon>
        <taxon>Fungi</taxon>
        <taxon>Fungi incertae sedis</taxon>
        <taxon>Mucoromycota</taxon>
        <taxon>Mucoromycotina</taxon>
        <taxon>Mucoromycetes</taxon>
        <taxon>Mucorales</taxon>
        <taxon>Mucorineae</taxon>
        <taxon>Rhizopodaceae</taxon>
        <taxon>Rhizopus</taxon>
    </lineage>
</organism>
<dbReference type="AlphaFoldDB" id="A0A9P6YN96"/>
<sequence length="126" mass="14224">MAYFQNSETNEIYSLMPNEQVILGRDKYGLKGRYCSREHVKITLLEDGRCFVEKLTDHAALLNTAQLPLKKEIEAFNGDVIIIPNDQKIILKLKSNDPIHHITTICSDNEQSLGEISDESSLLGGY</sequence>
<evidence type="ECO:0000313" key="2">
    <source>
        <dbReference type="Proteomes" id="UP000717996"/>
    </source>
</evidence>
<dbReference type="InterPro" id="IPR008984">
    <property type="entry name" value="SMAD_FHA_dom_sf"/>
</dbReference>
<dbReference type="Proteomes" id="UP000717996">
    <property type="component" value="Unassembled WGS sequence"/>
</dbReference>
<comment type="caution">
    <text evidence="1">The sequence shown here is derived from an EMBL/GenBank/DDBJ whole genome shotgun (WGS) entry which is preliminary data.</text>
</comment>
<proteinExistence type="predicted"/>
<gene>
    <name evidence="1" type="ORF">G6F51_001054</name>
</gene>
<dbReference type="EMBL" id="JAANIT010000072">
    <property type="protein sequence ID" value="KAG1552705.1"/>
    <property type="molecule type" value="Genomic_DNA"/>
</dbReference>
<protein>
    <recommendedName>
        <fullName evidence="3">FHA domain-containing protein</fullName>
    </recommendedName>
</protein>
<evidence type="ECO:0000313" key="1">
    <source>
        <dbReference type="EMBL" id="KAG1552705.1"/>
    </source>
</evidence>
<evidence type="ECO:0008006" key="3">
    <source>
        <dbReference type="Google" id="ProtNLM"/>
    </source>
</evidence>
<dbReference type="SUPFAM" id="SSF49879">
    <property type="entry name" value="SMAD/FHA domain"/>
    <property type="match status" value="1"/>
</dbReference>
<dbReference type="Gene3D" id="2.60.200.20">
    <property type="match status" value="1"/>
</dbReference>
<name>A0A9P6YN96_RHIOR</name>
<accession>A0A9P6YN96</accession>
<reference evidence="1" key="1">
    <citation type="journal article" date="2020" name="Microb. Genom.">
        <title>Genetic diversity of clinical and environmental Mucorales isolates obtained from an investigation of mucormycosis cases among solid organ transplant recipients.</title>
        <authorList>
            <person name="Nguyen M.H."/>
            <person name="Kaul D."/>
            <person name="Muto C."/>
            <person name="Cheng S.J."/>
            <person name="Richter R.A."/>
            <person name="Bruno V.M."/>
            <person name="Liu G."/>
            <person name="Beyhan S."/>
            <person name="Sundermann A.J."/>
            <person name="Mounaud S."/>
            <person name="Pasculle A.W."/>
            <person name="Nierman W.C."/>
            <person name="Driscoll E."/>
            <person name="Cumbie R."/>
            <person name="Clancy C.J."/>
            <person name="Dupont C.L."/>
        </authorList>
    </citation>
    <scope>NUCLEOTIDE SEQUENCE</scope>
    <source>
        <strain evidence="1">GL16</strain>
    </source>
</reference>